<evidence type="ECO:0000256" key="2">
    <source>
        <dbReference type="ARBA" id="ARBA00022603"/>
    </source>
</evidence>
<dbReference type="InterPro" id="IPR049560">
    <property type="entry name" value="MeTrfase_RsmB-F_NOP2_cat"/>
</dbReference>
<accession>A0A7C9UXX5</accession>
<proteinExistence type="inferred from homology"/>
<feature type="domain" description="SAM-dependent MTase RsmB/NOP-type" evidence="7">
    <location>
        <begin position="135"/>
        <end position="426"/>
    </location>
</feature>
<dbReference type="PROSITE" id="PS01153">
    <property type="entry name" value="NOL1_NOP2_SUN"/>
    <property type="match status" value="1"/>
</dbReference>
<dbReference type="SUPFAM" id="SSF53335">
    <property type="entry name" value="S-adenosyl-L-methionine-dependent methyltransferases"/>
    <property type="match status" value="1"/>
</dbReference>
<dbReference type="PRINTS" id="PR02008">
    <property type="entry name" value="RCMTFAMILY"/>
</dbReference>
<dbReference type="InterPro" id="IPR035926">
    <property type="entry name" value="NusB-like_sf"/>
</dbReference>
<evidence type="ECO:0000256" key="4">
    <source>
        <dbReference type="ARBA" id="ARBA00022691"/>
    </source>
</evidence>
<dbReference type="Gene3D" id="3.40.50.150">
    <property type="entry name" value="Vaccinia Virus protein VP39"/>
    <property type="match status" value="1"/>
</dbReference>
<evidence type="ECO:0000256" key="5">
    <source>
        <dbReference type="ARBA" id="ARBA00022884"/>
    </source>
</evidence>
<dbReference type="SUPFAM" id="SSF48013">
    <property type="entry name" value="NusB-like"/>
    <property type="match status" value="1"/>
</dbReference>
<dbReference type="InterPro" id="IPR029063">
    <property type="entry name" value="SAM-dependent_MTases_sf"/>
</dbReference>
<dbReference type="Proteomes" id="UP000480684">
    <property type="component" value="Unassembled WGS sequence"/>
</dbReference>
<keyword evidence="4 6" id="KW-0949">S-adenosyl-L-methionine</keyword>
<dbReference type="InterPro" id="IPR018314">
    <property type="entry name" value="RsmB/NOL1/NOP2-like_CS"/>
</dbReference>
<evidence type="ECO:0000313" key="9">
    <source>
        <dbReference type="Proteomes" id="UP000480684"/>
    </source>
</evidence>
<organism evidence="8 9">
    <name type="scientific">Magnetospirillum aberrantis SpK</name>
    <dbReference type="NCBI Taxonomy" id="908842"/>
    <lineage>
        <taxon>Bacteria</taxon>
        <taxon>Pseudomonadati</taxon>
        <taxon>Pseudomonadota</taxon>
        <taxon>Alphaproteobacteria</taxon>
        <taxon>Rhodospirillales</taxon>
        <taxon>Rhodospirillaceae</taxon>
        <taxon>Magnetospirillum</taxon>
    </lineage>
</organism>
<dbReference type="InterPro" id="IPR023267">
    <property type="entry name" value="RCMT"/>
</dbReference>
<evidence type="ECO:0000256" key="3">
    <source>
        <dbReference type="ARBA" id="ARBA00022679"/>
    </source>
</evidence>
<reference evidence="8 9" key="1">
    <citation type="submission" date="2020-02" db="EMBL/GenBank/DDBJ databases">
        <authorList>
            <person name="Dziuba M."/>
            <person name="Kuznetsov B."/>
            <person name="Mardanov A."/>
            <person name="Ravin N."/>
            <person name="Grouzdev D."/>
        </authorList>
    </citation>
    <scope>NUCLEOTIDE SEQUENCE [LARGE SCALE GENOMIC DNA]</scope>
    <source>
        <strain evidence="8 9">SpK</strain>
    </source>
</reference>
<keyword evidence="3 6" id="KW-0808">Transferase</keyword>
<dbReference type="GO" id="GO:0006355">
    <property type="term" value="P:regulation of DNA-templated transcription"/>
    <property type="evidence" value="ECO:0007669"/>
    <property type="project" value="InterPro"/>
</dbReference>
<dbReference type="RefSeq" id="WP_163681789.1">
    <property type="nucleotide sequence ID" value="NZ_JAAIYP010000042.1"/>
</dbReference>
<protein>
    <submittedName>
        <fullName evidence="8">Methyltransferase domain-containing protein</fullName>
    </submittedName>
</protein>
<evidence type="ECO:0000313" key="8">
    <source>
        <dbReference type="EMBL" id="NFV81589.1"/>
    </source>
</evidence>
<dbReference type="GO" id="GO:0001510">
    <property type="term" value="P:RNA methylation"/>
    <property type="evidence" value="ECO:0007669"/>
    <property type="project" value="InterPro"/>
</dbReference>
<dbReference type="AlphaFoldDB" id="A0A7C9UXX5"/>
<dbReference type="InterPro" id="IPR001678">
    <property type="entry name" value="MeTrfase_RsmB-F_NOP2_dom"/>
</dbReference>
<dbReference type="FunFam" id="3.40.50.150:FF:000257">
    <property type="entry name" value="16S rRNA methyltransferase"/>
    <property type="match status" value="1"/>
</dbReference>
<evidence type="ECO:0000259" key="7">
    <source>
        <dbReference type="PROSITE" id="PS51686"/>
    </source>
</evidence>
<dbReference type="GO" id="GO:0008173">
    <property type="term" value="F:RNA methyltransferase activity"/>
    <property type="evidence" value="ECO:0007669"/>
    <property type="project" value="InterPro"/>
</dbReference>
<comment type="caution">
    <text evidence="8">The sequence shown here is derived from an EMBL/GenBank/DDBJ whole genome shotgun (WGS) entry which is preliminary data.</text>
</comment>
<feature type="binding site" evidence="6">
    <location>
        <position position="263"/>
    </location>
    <ligand>
        <name>S-adenosyl-L-methionine</name>
        <dbReference type="ChEBI" id="CHEBI:59789"/>
    </ligand>
</feature>
<name>A0A7C9UXX5_9PROT</name>
<evidence type="ECO:0000256" key="6">
    <source>
        <dbReference type="PROSITE-ProRule" id="PRU01023"/>
    </source>
</evidence>
<dbReference type="PANTHER" id="PTHR22807">
    <property type="entry name" value="NOP2 YEAST -RELATED NOL1/NOP2/FMU SUN DOMAIN-CONTAINING"/>
    <property type="match status" value="1"/>
</dbReference>
<keyword evidence="2 6" id="KW-0489">Methyltransferase</keyword>
<feature type="binding site" evidence="6">
    <location>
        <begin position="242"/>
        <end position="248"/>
    </location>
    <ligand>
        <name>S-adenosyl-L-methionine</name>
        <dbReference type="ChEBI" id="CHEBI:59789"/>
    </ligand>
</feature>
<keyword evidence="5 6" id="KW-0694">RNA-binding</keyword>
<dbReference type="InterPro" id="IPR006027">
    <property type="entry name" value="NusB_RsmB_TIM44"/>
</dbReference>
<gene>
    <name evidence="8" type="ORF">G4223_15880</name>
</gene>
<sequence length="427" mass="45671">MTQAVSNARHVAFDLLADVLDRRRLLDEATTANTAFSALDSRDRAFVRRLVATTLRRLGQVDAILATFVTKSPPKAIRHLLRLGATQLLFLETPPHAAIATSVELSRVLKLDGLSGLINAVLRRIDRDGRAMVAAQDAARLDIPGWMYESWEGYYGAGTAHAVASACLEEAPLDLTVAADPASWAGRLDARLLPTGSLRRHGGDVTALDGFAEGGWWVQDAAAALPARLLGDVAGREIADLCAAPGGKTLQLAAAGARVTAVDLSRKRLERVRENLGRQRLSAEVVAADVASWQPERLFDAVLLDAPCSATGTLRRHPDGLHLKSAPEVTKLAGVQARLLRAAAALVRPGGTLVYCVCSLQPEESEPQIATLLSEGAPFVREPVRPEEVGGLDELITPQGDLRTLPCHLAELGGLDAFYACRLRRSA</sequence>
<dbReference type="PANTHER" id="PTHR22807:SF61">
    <property type="entry name" value="NOL1_NOP2_SUN FAMILY PROTEIN _ ANTITERMINATION NUSB DOMAIN-CONTAINING PROTEIN"/>
    <property type="match status" value="1"/>
</dbReference>
<feature type="active site" description="Nucleophile" evidence="6">
    <location>
        <position position="358"/>
    </location>
</feature>
<dbReference type="Pfam" id="PF01029">
    <property type="entry name" value="NusB"/>
    <property type="match status" value="1"/>
</dbReference>
<feature type="binding site" evidence="6">
    <location>
        <position position="289"/>
    </location>
    <ligand>
        <name>S-adenosyl-L-methionine</name>
        <dbReference type="ChEBI" id="CHEBI:59789"/>
    </ligand>
</feature>
<dbReference type="Pfam" id="PF01189">
    <property type="entry name" value="Methyltr_RsmB-F"/>
    <property type="match status" value="1"/>
</dbReference>
<dbReference type="PROSITE" id="PS51686">
    <property type="entry name" value="SAM_MT_RSMB_NOP"/>
    <property type="match status" value="1"/>
</dbReference>
<dbReference type="Gene3D" id="1.10.940.10">
    <property type="entry name" value="NusB-like"/>
    <property type="match status" value="1"/>
</dbReference>
<dbReference type="CDD" id="cd02440">
    <property type="entry name" value="AdoMet_MTases"/>
    <property type="match status" value="1"/>
</dbReference>
<dbReference type="EMBL" id="JAAIYP010000042">
    <property type="protein sequence ID" value="NFV81589.1"/>
    <property type="molecule type" value="Genomic_DNA"/>
</dbReference>
<feature type="binding site" evidence="6">
    <location>
        <position position="305"/>
    </location>
    <ligand>
        <name>S-adenosyl-L-methionine</name>
        <dbReference type="ChEBI" id="CHEBI:59789"/>
    </ligand>
</feature>
<dbReference type="GO" id="GO:0003723">
    <property type="term" value="F:RNA binding"/>
    <property type="evidence" value="ECO:0007669"/>
    <property type="project" value="UniProtKB-UniRule"/>
</dbReference>
<keyword evidence="9" id="KW-1185">Reference proteome</keyword>
<evidence type="ECO:0000256" key="1">
    <source>
        <dbReference type="ARBA" id="ARBA00007494"/>
    </source>
</evidence>
<comment type="similarity">
    <text evidence="1 6">Belongs to the class I-like SAM-binding methyltransferase superfamily. RsmB/NOP family.</text>
</comment>